<evidence type="ECO:0000256" key="3">
    <source>
        <dbReference type="ARBA" id="ARBA00023163"/>
    </source>
</evidence>
<accession>A0A918CJI6</accession>
<reference evidence="6" key="2">
    <citation type="submission" date="2020-09" db="EMBL/GenBank/DDBJ databases">
        <authorList>
            <person name="Sun Q."/>
            <person name="Ohkuma M."/>
        </authorList>
    </citation>
    <scope>NUCLEOTIDE SEQUENCE</scope>
    <source>
        <strain evidence="6">JCM 31311</strain>
    </source>
</reference>
<dbReference type="PRINTS" id="PR00455">
    <property type="entry name" value="HTHTETR"/>
</dbReference>
<dbReference type="Proteomes" id="UP000603865">
    <property type="component" value="Unassembled WGS sequence"/>
</dbReference>
<evidence type="ECO:0000256" key="4">
    <source>
        <dbReference type="PROSITE-ProRule" id="PRU00335"/>
    </source>
</evidence>
<protein>
    <submittedName>
        <fullName evidence="6">TetR family transcriptional regulator</fullName>
    </submittedName>
</protein>
<dbReference type="InterPro" id="IPR001647">
    <property type="entry name" value="HTH_TetR"/>
</dbReference>
<dbReference type="InterPro" id="IPR009057">
    <property type="entry name" value="Homeodomain-like_sf"/>
</dbReference>
<dbReference type="InterPro" id="IPR023772">
    <property type="entry name" value="DNA-bd_HTH_TetR-type_CS"/>
</dbReference>
<feature type="DNA-binding region" description="H-T-H motif" evidence="4">
    <location>
        <begin position="40"/>
        <end position="59"/>
    </location>
</feature>
<proteinExistence type="predicted"/>
<dbReference type="PANTHER" id="PTHR30055:SF238">
    <property type="entry name" value="MYCOFACTOCIN BIOSYNTHESIS TRANSCRIPTIONAL REGULATOR MFTR-RELATED"/>
    <property type="match status" value="1"/>
</dbReference>
<dbReference type="Pfam" id="PF00440">
    <property type="entry name" value="TetR_N"/>
    <property type="match status" value="1"/>
</dbReference>
<evidence type="ECO:0000259" key="5">
    <source>
        <dbReference type="PROSITE" id="PS50977"/>
    </source>
</evidence>
<evidence type="ECO:0000313" key="6">
    <source>
        <dbReference type="EMBL" id="GGR26353.1"/>
    </source>
</evidence>
<dbReference type="PROSITE" id="PS50977">
    <property type="entry name" value="HTH_TETR_2"/>
    <property type="match status" value="1"/>
</dbReference>
<dbReference type="EMBL" id="BMQL01000038">
    <property type="protein sequence ID" value="GGR26353.1"/>
    <property type="molecule type" value="Genomic_DNA"/>
</dbReference>
<dbReference type="SUPFAM" id="SSF46689">
    <property type="entry name" value="Homeodomain-like"/>
    <property type="match status" value="1"/>
</dbReference>
<gene>
    <name evidence="6" type="ORF">GCM10008957_42380</name>
</gene>
<keyword evidence="2 4" id="KW-0238">DNA-binding</keyword>
<evidence type="ECO:0000313" key="7">
    <source>
        <dbReference type="Proteomes" id="UP000603865"/>
    </source>
</evidence>
<sequence length="206" mass="22594">MTRRVITYTGVMARWQTGAQDRLEQAALALFLEQGFSETTVPQIAARAGLTTRTFFRYFADKREVLFGGDESVPALVQHMLAQAPPEVRPVSLIVSQLASFAETVFGHRHQVLGIRHQIIRTDQGLRERELQKKATLKAAIVDGFVQRGTDELTATLAADLAMMVLGTALARWLTSDGSAPLSTAVAQVLAAFRTLASEVEWTTIP</sequence>
<dbReference type="Gene3D" id="1.10.357.10">
    <property type="entry name" value="Tetracycline Repressor, domain 2"/>
    <property type="match status" value="1"/>
</dbReference>
<dbReference type="PANTHER" id="PTHR30055">
    <property type="entry name" value="HTH-TYPE TRANSCRIPTIONAL REGULATOR RUTR"/>
    <property type="match status" value="1"/>
</dbReference>
<dbReference type="GO" id="GO:0000976">
    <property type="term" value="F:transcription cis-regulatory region binding"/>
    <property type="evidence" value="ECO:0007669"/>
    <property type="project" value="TreeGrafter"/>
</dbReference>
<comment type="caution">
    <text evidence="6">The sequence shown here is derived from an EMBL/GenBank/DDBJ whole genome shotgun (WGS) entry which is preliminary data.</text>
</comment>
<evidence type="ECO:0000256" key="1">
    <source>
        <dbReference type="ARBA" id="ARBA00023015"/>
    </source>
</evidence>
<keyword evidence="1" id="KW-0805">Transcription regulation</keyword>
<dbReference type="AlphaFoldDB" id="A0A918CJI6"/>
<dbReference type="PROSITE" id="PS01081">
    <property type="entry name" value="HTH_TETR_1"/>
    <property type="match status" value="1"/>
</dbReference>
<feature type="domain" description="HTH tetR-type" evidence="5">
    <location>
        <begin position="17"/>
        <end position="77"/>
    </location>
</feature>
<dbReference type="GO" id="GO:0003700">
    <property type="term" value="F:DNA-binding transcription factor activity"/>
    <property type="evidence" value="ECO:0007669"/>
    <property type="project" value="TreeGrafter"/>
</dbReference>
<keyword evidence="3" id="KW-0804">Transcription</keyword>
<organism evidence="6 7">
    <name type="scientific">Deinococcus ruber</name>
    <dbReference type="NCBI Taxonomy" id="1848197"/>
    <lineage>
        <taxon>Bacteria</taxon>
        <taxon>Thermotogati</taxon>
        <taxon>Deinococcota</taxon>
        <taxon>Deinococci</taxon>
        <taxon>Deinococcales</taxon>
        <taxon>Deinococcaceae</taxon>
        <taxon>Deinococcus</taxon>
    </lineage>
</organism>
<evidence type="ECO:0000256" key="2">
    <source>
        <dbReference type="ARBA" id="ARBA00023125"/>
    </source>
</evidence>
<keyword evidence="7" id="KW-1185">Reference proteome</keyword>
<reference evidence="6" key="1">
    <citation type="journal article" date="2014" name="Int. J. Syst. Evol. Microbiol.">
        <title>Complete genome sequence of Corynebacterium casei LMG S-19264T (=DSM 44701T), isolated from a smear-ripened cheese.</title>
        <authorList>
            <consortium name="US DOE Joint Genome Institute (JGI-PGF)"/>
            <person name="Walter F."/>
            <person name="Albersmeier A."/>
            <person name="Kalinowski J."/>
            <person name="Ruckert C."/>
        </authorList>
    </citation>
    <scope>NUCLEOTIDE SEQUENCE</scope>
    <source>
        <strain evidence="6">JCM 31311</strain>
    </source>
</reference>
<name>A0A918CJI6_9DEIO</name>
<dbReference type="InterPro" id="IPR050109">
    <property type="entry name" value="HTH-type_TetR-like_transc_reg"/>
</dbReference>